<dbReference type="GO" id="GO:0006879">
    <property type="term" value="P:intracellular iron ion homeostasis"/>
    <property type="evidence" value="ECO:0007669"/>
    <property type="project" value="TreeGrafter"/>
</dbReference>
<dbReference type="GO" id="GO:0034986">
    <property type="term" value="F:iron chaperone activity"/>
    <property type="evidence" value="ECO:0007669"/>
    <property type="project" value="TreeGrafter"/>
</dbReference>
<dbReference type="KEGG" id="beq:BEWA_015280"/>
<protein>
    <submittedName>
        <fullName evidence="5">Uncharacterized protein</fullName>
    </submittedName>
</protein>
<comment type="caution">
    <text evidence="5">The sequence shown here is derived from an EMBL/GenBank/DDBJ whole genome shotgun (WGS) entry which is preliminary data.</text>
</comment>
<dbReference type="SMART" id="SM01219">
    <property type="entry name" value="Frataxin_Cyay"/>
    <property type="match status" value="1"/>
</dbReference>
<dbReference type="InterPro" id="IPR002908">
    <property type="entry name" value="Frataxin/CyaY"/>
</dbReference>
<gene>
    <name evidence="5" type="ORF">BEWA_015280</name>
</gene>
<dbReference type="EMBL" id="ACOU01000004">
    <property type="protein sequence ID" value="EKX72969.1"/>
    <property type="molecule type" value="Genomic_DNA"/>
</dbReference>
<proteinExistence type="inferred from homology"/>
<dbReference type="GO" id="GO:0004322">
    <property type="term" value="F:ferroxidase activity"/>
    <property type="evidence" value="ECO:0007669"/>
    <property type="project" value="TreeGrafter"/>
</dbReference>
<dbReference type="PROSITE" id="PS01344">
    <property type="entry name" value="FRATAXIN_1"/>
    <property type="match status" value="1"/>
</dbReference>
<dbReference type="NCBIfam" id="TIGR03421">
    <property type="entry name" value="FeS_CyaY"/>
    <property type="match status" value="1"/>
</dbReference>
<dbReference type="GO" id="GO:0006826">
    <property type="term" value="P:iron ion transport"/>
    <property type="evidence" value="ECO:0007669"/>
    <property type="project" value="UniProtKB-KW"/>
</dbReference>
<dbReference type="PANTHER" id="PTHR16821:SF2">
    <property type="entry name" value="FRATAXIN, MITOCHONDRIAL"/>
    <property type="match status" value="1"/>
</dbReference>
<dbReference type="InterPro" id="IPR036524">
    <property type="entry name" value="Frataxin/CyaY_sf"/>
</dbReference>
<dbReference type="Pfam" id="PF01491">
    <property type="entry name" value="Frataxin_Cyay"/>
    <property type="match status" value="1"/>
</dbReference>
<dbReference type="PROSITE" id="PS50810">
    <property type="entry name" value="FRATAXIN_2"/>
    <property type="match status" value="1"/>
</dbReference>
<dbReference type="GO" id="GO:0008198">
    <property type="term" value="F:ferrous iron binding"/>
    <property type="evidence" value="ECO:0007669"/>
    <property type="project" value="TreeGrafter"/>
</dbReference>
<evidence type="ECO:0000313" key="6">
    <source>
        <dbReference type="Proteomes" id="UP000031512"/>
    </source>
</evidence>
<sequence length="656" mass="76934">MVNKKDKRPKIGQESSNPFELLERKKHSHKVSNSSGKSRFLKKYQDDSNIYQYTSKKSQKLQLYNLKEPINLTHKNQPIEEHYESDLEGSSDGDIDLRGDYTNIPQALENYKREKEITKRDKQDQQNLLSKIDSQFNDLDLSQFYKPTKGSLEYYKNPDEKPKKLDKYDLNLRDLQFNKPSVSENLELTKKFKSSTSVDERCDIVKKIVTSNETYATFSGDYVRGTTASIIDVLRSQNPDKFCHYFDVFIKGLNYLYRHNPKEYKAYFTKEVECLLESIENGVGYTLEAILLVYMIAKVCKVDSDYYQLSLLVVEEWLKCFVRDTNHIEKDDVETWTVVKLLLALTYSLVLDGEFYMPYFYHFCMKICKIVNYKVEFVPQVLTLVKITLNMLLKNGCHINPAILQILMPHLDTISDNYKDINVINDYNTGLKSFIQDILSKEPERRSLDVYNTPKIKFELPKIKFTKKFSKDRIYTKNQEKSEYKSLKRQLLQNTFAEIERNSKLRLEKRLKSQQRYKEVVRNAMLEQDMLKKLATTEMIISKIRFFGTLSLHKFNKLASTQLRNLYEHLELLDDVDALEFDGTVLNVELANRKMIVVNKHEPSQQIWYSSFTGVDYFDYSDNKWTSSRSGHTLTSLIADDVYKAIGQNVDFSKSS</sequence>
<organism evidence="5 6">
    <name type="scientific">Theileria equi strain WA</name>
    <dbReference type="NCBI Taxonomy" id="1537102"/>
    <lineage>
        <taxon>Eukaryota</taxon>
        <taxon>Sar</taxon>
        <taxon>Alveolata</taxon>
        <taxon>Apicomplexa</taxon>
        <taxon>Aconoidasida</taxon>
        <taxon>Piroplasmida</taxon>
        <taxon>Theileriidae</taxon>
        <taxon>Theileria</taxon>
    </lineage>
</organism>
<dbReference type="eggNOG" id="ENOG502SCA4">
    <property type="taxonomic scope" value="Eukaryota"/>
</dbReference>
<dbReference type="InterPro" id="IPR020895">
    <property type="entry name" value="Frataxin_CS"/>
</dbReference>
<dbReference type="VEuPathDB" id="PiroplasmaDB:BEWA_015280"/>
<keyword evidence="2" id="KW-0410">Iron transport</keyword>
<dbReference type="STRING" id="1537102.L1LCG5"/>
<dbReference type="SUPFAM" id="SSF55387">
    <property type="entry name" value="Frataxin/Nqo15-like"/>
    <property type="match status" value="1"/>
</dbReference>
<dbReference type="AlphaFoldDB" id="L1LCG5"/>
<dbReference type="RefSeq" id="XP_004832421.1">
    <property type="nucleotide sequence ID" value="XM_004832364.1"/>
</dbReference>
<dbReference type="GO" id="GO:0005739">
    <property type="term" value="C:mitochondrion"/>
    <property type="evidence" value="ECO:0007669"/>
    <property type="project" value="TreeGrafter"/>
</dbReference>
<dbReference type="Gene3D" id="3.30.920.10">
    <property type="entry name" value="Frataxin/CyaY"/>
    <property type="match status" value="1"/>
</dbReference>
<dbReference type="Proteomes" id="UP000031512">
    <property type="component" value="Unassembled WGS sequence"/>
</dbReference>
<keyword evidence="6" id="KW-1185">Reference proteome</keyword>
<dbReference type="GeneID" id="15802633"/>
<keyword evidence="3" id="KW-0408">Iron</keyword>
<reference evidence="5 6" key="1">
    <citation type="journal article" date="2012" name="BMC Genomics">
        <title>Comparative genomic analysis and phylogenetic position of Theileria equi.</title>
        <authorList>
            <person name="Kappmeyer L.S."/>
            <person name="Thiagarajan M."/>
            <person name="Herndon D.R."/>
            <person name="Ramsay J.D."/>
            <person name="Caler E."/>
            <person name="Djikeng A."/>
            <person name="Gillespie J.J."/>
            <person name="Lau A.O."/>
            <person name="Roalson E.H."/>
            <person name="Silva J.C."/>
            <person name="Silva M.G."/>
            <person name="Suarez C.E."/>
            <person name="Ueti M.W."/>
            <person name="Nene V.M."/>
            <person name="Mealey R.H."/>
            <person name="Knowles D.P."/>
            <person name="Brayton K.A."/>
        </authorList>
    </citation>
    <scope>NUCLEOTIDE SEQUENCE [LARGE SCALE GENOMIC DNA]</scope>
    <source>
        <strain evidence="5 6">WA</strain>
    </source>
</reference>
<evidence type="ECO:0000256" key="1">
    <source>
        <dbReference type="ARBA" id="ARBA00008183"/>
    </source>
</evidence>
<feature type="region of interest" description="Disordered" evidence="4">
    <location>
        <begin position="75"/>
        <end position="94"/>
    </location>
</feature>
<dbReference type="GO" id="GO:0008199">
    <property type="term" value="F:ferric iron binding"/>
    <property type="evidence" value="ECO:0007669"/>
    <property type="project" value="InterPro"/>
</dbReference>
<feature type="compositionally biased region" description="Basic residues" evidence="4">
    <location>
        <begin position="1"/>
        <end position="10"/>
    </location>
</feature>
<accession>L1LCG5</accession>
<dbReference type="PANTHER" id="PTHR16821">
    <property type="entry name" value="FRATAXIN"/>
    <property type="match status" value="1"/>
</dbReference>
<dbReference type="GO" id="GO:0051537">
    <property type="term" value="F:2 iron, 2 sulfur cluster binding"/>
    <property type="evidence" value="ECO:0007669"/>
    <property type="project" value="TreeGrafter"/>
</dbReference>
<dbReference type="OrthoDB" id="361505at2759"/>
<feature type="region of interest" description="Disordered" evidence="4">
    <location>
        <begin position="1"/>
        <end position="43"/>
    </location>
</feature>
<keyword evidence="2" id="KW-0813">Transport</keyword>
<evidence type="ECO:0000256" key="3">
    <source>
        <dbReference type="ARBA" id="ARBA00023004"/>
    </source>
</evidence>
<dbReference type="GO" id="GO:0016226">
    <property type="term" value="P:iron-sulfur cluster assembly"/>
    <property type="evidence" value="ECO:0007669"/>
    <property type="project" value="InterPro"/>
</dbReference>
<evidence type="ECO:0000256" key="4">
    <source>
        <dbReference type="SAM" id="MobiDB-lite"/>
    </source>
</evidence>
<name>L1LCG5_THEEQ</name>
<comment type="similarity">
    <text evidence="1">Belongs to the frataxin family.</text>
</comment>
<evidence type="ECO:0000313" key="5">
    <source>
        <dbReference type="EMBL" id="EKX72969.1"/>
    </source>
</evidence>
<evidence type="ECO:0000256" key="2">
    <source>
        <dbReference type="ARBA" id="ARBA00022496"/>
    </source>
</evidence>
<keyword evidence="2" id="KW-0406">Ion transport</keyword>